<evidence type="ECO:0000256" key="2">
    <source>
        <dbReference type="HAMAP-Rule" id="MF_00634"/>
    </source>
</evidence>
<dbReference type="Pfam" id="PF02594">
    <property type="entry name" value="DUF167"/>
    <property type="match status" value="1"/>
</dbReference>
<dbReference type="SUPFAM" id="SSF69786">
    <property type="entry name" value="YggU-like"/>
    <property type="match status" value="1"/>
</dbReference>
<comment type="caution">
    <text evidence="3">The sequence shown here is derived from an EMBL/GenBank/DDBJ whole genome shotgun (WGS) entry which is preliminary data.</text>
</comment>
<protein>
    <recommendedName>
        <fullName evidence="2">UPF0235 protein JYK14_20750</fullName>
    </recommendedName>
</protein>
<sequence length="106" mass="10546">MGEGSAPWWRAEPGGGIAVRVKVQPRARRAGLGGTAPAADGPRLRIAVTEAPEDGRASRAACAALAAALGVAPSAVQLAQGAASREKTLMVSGDPALLGPRLEALA</sequence>
<dbReference type="HAMAP" id="MF_00634">
    <property type="entry name" value="UPF0235"/>
    <property type="match status" value="1"/>
</dbReference>
<dbReference type="EMBL" id="JAFIRR010000138">
    <property type="protein sequence ID" value="MCO6418572.1"/>
    <property type="molecule type" value="Genomic_DNA"/>
</dbReference>
<keyword evidence="4" id="KW-1185">Reference proteome</keyword>
<evidence type="ECO:0000313" key="3">
    <source>
        <dbReference type="EMBL" id="MCO6418572.1"/>
    </source>
</evidence>
<organism evidence="3 4">
    <name type="scientific">Siccirubricoccus soli</name>
    <dbReference type="NCBI Taxonomy" id="2899147"/>
    <lineage>
        <taxon>Bacteria</taxon>
        <taxon>Pseudomonadati</taxon>
        <taxon>Pseudomonadota</taxon>
        <taxon>Alphaproteobacteria</taxon>
        <taxon>Acetobacterales</taxon>
        <taxon>Roseomonadaceae</taxon>
        <taxon>Siccirubricoccus</taxon>
    </lineage>
</organism>
<dbReference type="SMART" id="SM01152">
    <property type="entry name" value="DUF167"/>
    <property type="match status" value="1"/>
</dbReference>
<dbReference type="InterPro" id="IPR036591">
    <property type="entry name" value="YggU-like_sf"/>
</dbReference>
<dbReference type="Proteomes" id="UP001523392">
    <property type="component" value="Unassembled WGS sequence"/>
</dbReference>
<dbReference type="PANTHER" id="PTHR13420:SF7">
    <property type="entry name" value="UPF0235 PROTEIN C15ORF40"/>
    <property type="match status" value="1"/>
</dbReference>
<proteinExistence type="inferred from homology"/>
<gene>
    <name evidence="3" type="ORF">JYK14_20750</name>
</gene>
<accession>A0ABT1D9H3</accession>
<dbReference type="InterPro" id="IPR003746">
    <property type="entry name" value="DUF167"/>
</dbReference>
<dbReference type="Gene3D" id="3.30.1200.10">
    <property type="entry name" value="YggU-like"/>
    <property type="match status" value="1"/>
</dbReference>
<name>A0ABT1D9H3_9PROT</name>
<dbReference type="RefSeq" id="WP_252955201.1">
    <property type="nucleotide sequence ID" value="NZ_JAFIRR010000138.1"/>
</dbReference>
<dbReference type="NCBIfam" id="TIGR00251">
    <property type="entry name" value="DUF167 family protein"/>
    <property type="match status" value="1"/>
</dbReference>
<dbReference type="PANTHER" id="PTHR13420">
    <property type="entry name" value="UPF0235 PROTEIN C15ORF40"/>
    <property type="match status" value="1"/>
</dbReference>
<reference evidence="3 4" key="1">
    <citation type="submission" date="2021-12" db="EMBL/GenBank/DDBJ databases">
        <title>Siccirubricoccus leaddurans sp. nov., a high concentration Zn2+ tolerance bacterium.</title>
        <authorList>
            <person name="Cao Y."/>
        </authorList>
    </citation>
    <scope>NUCLEOTIDE SEQUENCE [LARGE SCALE GENOMIC DNA]</scope>
    <source>
        <strain evidence="3 4">KC 17139</strain>
    </source>
</reference>
<evidence type="ECO:0000313" key="4">
    <source>
        <dbReference type="Proteomes" id="UP001523392"/>
    </source>
</evidence>
<comment type="similarity">
    <text evidence="1 2">Belongs to the UPF0235 family.</text>
</comment>
<evidence type="ECO:0000256" key="1">
    <source>
        <dbReference type="ARBA" id="ARBA00010364"/>
    </source>
</evidence>